<dbReference type="Gene3D" id="1.10.40.30">
    <property type="entry name" value="Fumarase/aspartase (C-terminal domain)"/>
    <property type="match status" value="1"/>
</dbReference>
<comment type="caution">
    <text evidence="4">The sequence shown here is derived from an EMBL/GenBank/DDBJ whole genome shotgun (WGS) entry which is preliminary data.</text>
</comment>
<keyword evidence="1 4" id="KW-0456">Lyase</keyword>
<dbReference type="Pfam" id="PF00206">
    <property type="entry name" value="Lyase_1"/>
    <property type="match status" value="1"/>
</dbReference>
<dbReference type="PANTHER" id="PTHR43172:SF2">
    <property type="entry name" value="ADENYLOSUCCINATE LYASE C-TERMINAL DOMAIN-CONTAINING PROTEIN"/>
    <property type="match status" value="1"/>
</dbReference>
<evidence type="ECO:0000313" key="5">
    <source>
        <dbReference type="Proteomes" id="UP001589611"/>
    </source>
</evidence>
<proteinExistence type="inferred from homology"/>
<dbReference type="PRINTS" id="PR00149">
    <property type="entry name" value="FUMRATELYASE"/>
</dbReference>
<protein>
    <submittedName>
        <fullName evidence="4">Lyase family protein</fullName>
    </submittedName>
</protein>
<reference evidence="4 5" key="1">
    <citation type="submission" date="2024-09" db="EMBL/GenBank/DDBJ databases">
        <authorList>
            <person name="Sun Q."/>
            <person name="Mori K."/>
        </authorList>
    </citation>
    <scope>NUCLEOTIDE SEQUENCE [LARGE SCALE GENOMIC DNA]</scope>
    <source>
        <strain evidence="4 5">JCM 1342</strain>
    </source>
</reference>
<dbReference type="GO" id="GO:0016829">
    <property type="term" value="F:lyase activity"/>
    <property type="evidence" value="ECO:0007669"/>
    <property type="project" value="UniProtKB-KW"/>
</dbReference>
<organism evidence="4 5">
    <name type="scientific">Microbacterium terregens</name>
    <dbReference type="NCBI Taxonomy" id="69363"/>
    <lineage>
        <taxon>Bacteria</taxon>
        <taxon>Bacillati</taxon>
        <taxon>Actinomycetota</taxon>
        <taxon>Actinomycetes</taxon>
        <taxon>Micrococcales</taxon>
        <taxon>Microbacteriaceae</taxon>
        <taxon>Microbacterium</taxon>
    </lineage>
</organism>
<dbReference type="EMBL" id="JBHMBE010000001">
    <property type="protein sequence ID" value="MFB9644330.1"/>
    <property type="molecule type" value="Genomic_DNA"/>
</dbReference>
<dbReference type="PANTHER" id="PTHR43172">
    <property type="entry name" value="ADENYLOSUCCINATE LYASE"/>
    <property type="match status" value="1"/>
</dbReference>
<name>A0ABV5SVE5_9MICO</name>
<accession>A0ABV5SVE5</accession>
<keyword evidence="5" id="KW-1185">Reference proteome</keyword>
<comment type="similarity">
    <text evidence="2">Belongs to the class-II fumarase/aspartase family.</text>
</comment>
<dbReference type="InterPro" id="IPR019468">
    <property type="entry name" value="AdenyloSucc_lyase_C"/>
</dbReference>
<dbReference type="PROSITE" id="PS00163">
    <property type="entry name" value="FUMARATE_LYASES"/>
    <property type="match status" value="1"/>
</dbReference>
<dbReference type="InterPro" id="IPR022761">
    <property type="entry name" value="Fumarate_lyase_N"/>
</dbReference>
<evidence type="ECO:0000313" key="4">
    <source>
        <dbReference type="EMBL" id="MFB9644330.1"/>
    </source>
</evidence>
<dbReference type="InterPro" id="IPR008948">
    <property type="entry name" value="L-Aspartase-like"/>
</dbReference>
<sequence length="473" mass="47842">MPSDPSPAESFAAPAHDGATTPVGDVGLLSPVSIGAGDAASDRVVLAHLIEAELALTRALVASGAAPRSAGAAVDAVRLAPPAIDLAQLARDSVAGGNPVIPLIPLIKARVAEEDRDAVAWVHVGATSQDILDSALMTLGRDASAAVSESLSRTTAALRLLAGAHRDDPAAARTLTQHGVPTTLGLKVANWVRAVDRARLRLAETAARLPAQLGGAGGTLAAFVERFGAAAAAGLPARYADELGLQAPDAPWHTDRWPVTELGDALAAVVAAVGMFGSDVASMARTEVAEAAVAEGGGSSAMPQKQNPVDAVLLRSAALRAPGLAAQLHLAAGLAVDERPDGAWHAEWPALQELLRLALGASARAAHLAAGLSLDAGRARTNLDLTNGLIVSERLGIVLVPLIGKARFDSLISDAAAGGDLAVLVRALPETAALDVAALVDPAHYLGLAPALVDAALRHASSPTDPLEEGIRP</sequence>
<evidence type="ECO:0000256" key="1">
    <source>
        <dbReference type="ARBA" id="ARBA00023239"/>
    </source>
</evidence>
<feature type="domain" description="Adenylosuccinate lyase C-terminal" evidence="3">
    <location>
        <begin position="387"/>
        <end position="457"/>
    </location>
</feature>
<dbReference type="InterPro" id="IPR000362">
    <property type="entry name" value="Fumarate_lyase_fam"/>
</dbReference>
<dbReference type="SMART" id="SM00998">
    <property type="entry name" value="ADSL_C"/>
    <property type="match status" value="1"/>
</dbReference>
<gene>
    <name evidence="4" type="ORF">ACFFPJ_00805</name>
</gene>
<dbReference type="Gene3D" id="1.20.200.10">
    <property type="entry name" value="Fumarase/aspartase (Central domain)"/>
    <property type="match status" value="1"/>
</dbReference>
<dbReference type="SUPFAM" id="SSF48557">
    <property type="entry name" value="L-aspartase-like"/>
    <property type="match status" value="1"/>
</dbReference>
<dbReference type="InterPro" id="IPR020557">
    <property type="entry name" value="Fumarate_lyase_CS"/>
</dbReference>
<dbReference type="RefSeq" id="WP_344710687.1">
    <property type="nucleotide sequence ID" value="NZ_BAAAWH010000001.1"/>
</dbReference>
<dbReference type="Proteomes" id="UP001589611">
    <property type="component" value="Unassembled WGS sequence"/>
</dbReference>
<evidence type="ECO:0000259" key="3">
    <source>
        <dbReference type="SMART" id="SM00998"/>
    </source>
</evidence>
<evidence type="ECO:0000256" key="2">
    <source>
        <dbReference type="ARBA" id="ARBA00034772"/>
    </source>
</evidence>